<name>A0AA40MH16_BURPE</name>
<organism evidence="2 3">
    <name type="scientific">Burkholderia pseudomallei</name>
    <name type="common">Pseudomonas pseudomallei</name>
    <dbReference type="NCBI Taxonomy" id="28450"/>
    <lineage>
        <taxon>Bacteria</taxon>
        <taxon>Pseudomonadati</taxon>
        <taxon>Pseudomonadota</taxon>
        <taxon>Betaproteobacteria</taxon>
        <taxon>Burkholderiales</taxon>
        <taxon>Burkholderiaceae</taxon>
        <taxon>Burkholderia</taxon>
        <taxon>pseudomallei group</taxon>
    </lineage>
</organism>
<reference evidence="2 3" key="1">
    <citation type="submission" date="2014-08" db="EMBL/GenBank/DDBJ databases">
        <authorList>
            <person name="Bunnell A."/>
            <person name="Chain P.S."/>
            <person name="Chertkov O."/>
            <person name="Currie B.J."/>
            <person name="Daligault H.E."/>
            <person name="Davenport K.W."/>
            <person name="Davis C."/>
            <person name="Gleasner C.D."/>
            <person name="Johnson S.L."/>
            <person name="Kaestli M."/>
            <person name="Koren S."/>
            <person name="Kunde Y.A."/>
            <person name="Mayo M."/>
            <person name="McMurry K.K."/>
            <person name="Price E.P."/>
            <person name="Reitenga K.G."/>
            <person name="Robison R."/>
            <person name="Rosovitz M.J."/>
            <person name="Sarovich D.S."/>
            <person name="Teshima H."/>
        </authorList>
    </citation>
    <scope>NUCLEOTIDE SEQUENCE [LARGE SCALE GENOMIC DNA]</scope>
    <source>
        <strain evidence="2 3">MSHR44</strain>
    </source>
</reference>
<evidence type="ECO:0000256" key="1">
    <source>
        <dbReference type="SAM" id="MobiDB-lite"/>
    </source>
</evidence>
<feature type="region of interest" description="Disordered" evidence="1">
    <location>
        <begin position="200"/>
        <end position="260"/>
    </location>
</feature>
<protein>
    <submittedName>
        <fullName evidence="2">Uncharacterized protein</fullName>
    </submittedName>
</protein>
<dbReference type="EMBL" id="JQIM01000007">
    <property type="protein sequence ID" value="KGX17070.1"/>
    <property type="molecule type" value="Genomic_DNA"/>
</dbReference>
<feature type="compositionally biased region" description="Polar residues" evidence="1">
    <location>
        <begin position="200"/>
        <end position="210"/>
    </location>
</feature>
<gene>
    <name evidence="2" type="ORF">Y036_5990</name>
</gene>
<evidence type="ECO:0000313" key="2">
    <source>
        <dbReference type="EMBL" id="KGX17070.1"/>
    </source>
</evidence>
<feature type="compositionally biased region" description="Low complexity" evidence="1">
    <location>
        <begin position="249"/>
        <end position="260"/>
    </location>
</feature>
<dbReference type="Proteomes" id="UP000030475">
    <property type="component" value="Unassembled WGS sequence"/>
</dbReference>
<comment type="caution">
    <text evidence="2">The sequence shown here is derived from an EMBL/GenBank/DDBJ whole genome shotgun (WGS) entry which is preliminary data.</text>
</comment>
<evidence type="ECO:0000313" key="3">
    <source>
        <dbReference type="Proteomes" id="UP000030475"/>
    </source>
</evidence>
<dbReference type="AlphaFoldDB" id="A0AA40MH16"/>
<sequence length="260" mass="27758">MHCVCNVNHRGRAMNASMPVFRFRGVVVGLAAADLSTACGSDFRGDASALPRNEPFTAALRGHASDTKYTLPKEIQSLNSSFARDGMNCDVAIDVRDPDVAKELRNPARRVIDLDDKSWHRRDGTVQPTWNRIAYLGLSEAKFNFVVERDARVGGWVVRANVDESRVPFEEAPALMLLAVMDTASDYTATLKELYANSPRANTGSWSSATPGLGGAKARSMSGTASHAAVDLPPAVASSVGTPNRERSAAAASNLPGAAK</sequence>
<proteinExistence type="predicted"/>
<accession>A0AA40MH16</accession>